<dbReference type="EMBL" id="CACRTF010000032">
    <property type="protein sequence ID" value="VYT57408.1"/>
    <property type="molecule type" value="Genomic_DNA"/>
</dbReference>
<dbReference type="InterPro" id="IPR000160">
    <property type="entry name" value="GGDEF_dom"/>
</dbReference>
<keyword evidence="1" id="KW-0472">Membrane</keyword>
<dbReference type="InterPro" id="IPR035919">
    <property type="entry name" value="EAL_sf"/>
</dbReference>
<dbReference type="SUPFAM" id="SSF141868">
    <property type="entry name" value="EAL domain-like"/>
    <property type="match status" value="1"/>
</dbReference>
<sequence length="738" mass="83634">MKKRKLYIVQIGCILVFMFLAVIGIMYDSSRSLQQMLSDSIHQTLNESAVQQSFNLRQKMEADINALHNIAFQLEEFSEEDMGAYLDKVVQNTGFSVLGLVDADGIGIDNEGNEVEVSGNTLYQQAIRGDVVVGEAVEPVFADKPVLPILVPVLADDGVTPTGALIGGYAPQKLNHLLLPSFDGEGVAYMVSRSGIVIQPVESMYGKQENSLDYTLNHFELIHGSDKERVRADMLHGKSGHFIFDLKGVQWYCHYNPVGYGGWYIFTMLRHDVGAAYASEITSRLTAASGVILICFLICVLLILRQQKRHTAALMRVAYYDELCQCPNLAKFKLDVQKFIDEHPGEGVLMTKFDIRQFKLLNKILGKEVGNTVLITIAAALDQETKIKGYCRAHDDEFYVFLCCSTSEELDKIRTSVWNQFYKCMGPGFSYPMEVIEGRYFMSFDDCQNAAEAVEKTNIAHSKAKELGTKVCEYDEALVKQALWKQQVEHQLEPALANGEFKIYLQAQYHLNEEALASAEALVRWEKEGKLIPPNDFIPILEQKGLITKLDFYVLEQLCRKMQSWKNEGRELIEIAVNFSRRHLENQDFIQNLCSIADQYGIPHYLLVVELTETAMWENEKNMIQMVEQLHENGFLMAMDDFGTGYSSLSLLKNLPVDIVKIDRSFFYDNQYKDRARILISNVMNMAKQLGMVTVAEGIEEQRHIDFLRQVGCDKVQGYYFARPVPAESFWEGTRGAG</sequence>
<dbReference type="SMART" id="SM00267">
    <property type="entry name" value="GGDEF"/>
    <property type="match status" value="1"/>
</dbReference>
<feature type="domain" description="EAL" evidence="2">
    <location>
        <begin position="485"/>
        <end position="738"/>
    </location>
</feature>
<dbReference type="Gene3D" id="3.30.450.20">
    <property type="entry name" value="PAS domain"/>
    <property type="match status" value="2"/>
</dbReference>
<keyword evidence="1" id="KW-1133">Transmembrane helix</keyword>
<evidence type="ECO:0000313" key="3">
    <source>
        <dbReference type="EMBL" id="VYT57408.1"/>
    </source>
</evidence>
<gene>
    <name evidence="3" type="primary">cph2_2</name>
    <name evidence="3" type="ORF">CBLFYP116_00470</name>
</gene>
<organism evidence="3">
    <name type="scientific">Enterocloster bolteae</name>
    <dbReference type="NCBI Taxonomy" id="208479"/>
    <lineage>
        <taxon>Bacteria</taxon>
        <taxon>Bacillati</taxon>
        <taxon>Bacillota</taxon>
        <taxon>Clostridia</taxon>
        <taxon>Lachnospirales</taxon>
        <taxon>Lachnospiraceae</taxon>
        <taxon>Enterocloster</taxon>
    </lineage>
</organism>
<proteinExistence type="predicted"/>
<protein>
    <submittedName>
        <fullName evidence="3">Phytochrome-like protein cph2</fullName>
    </submittedName>
</protein>
<evidence type="ECO:0000256" key="1">
    <source>
        <dbReference type="SAM" id="Phobius"/>
    </source>
</evidence>
<dbReference type="InterPro" id="IPR050706">
    <property type="entry name" value="Cyclic-di-GMP_PDE-like"/>
</dbReference>
<name>A0A6N2XW63_9FIRM</name>
<evidence type="ECO:0000259" key="2">
    <source>
        <dbReference type="PROSITE" id="PS50883"/>
    </source>
</evidence>
<dbReference type="PANTHER" id="PTHR33121:SF70">
    <property type="entry name" value="SIGNALING PROTEIN YKOW"/>
    <property type="match status" value="1"/>
</dbReference>
<feature type="transmembrane region" description="Helical" evidence="1">
    <location>
        <begin position="285"/>
        <end position="304"/>
    </location>
</feature>
<dbReference type="InterPro" id="IPR001633">
    <property type="entry name" value="EAL_dom"/>
</dbReference>
<dbReference type="InterPro" id="IPR029787">
    <property type="entry name" value="Nucleotide_cyclase"/>
</dbReference>
<dbReference type="CDD" id="cd18773">
    <property type="entry name" value="PDC1_HK_sensor"/>
    <property type="match status" value="1"/>
</dbReference>
<dbReference type="Gene3D" id="3.30.70.270">
    <property type="match status" value="1"/>
</dbReference>
<dbReference type="InterPro" id="IPR043128">
    <property type="entry name" value="Rev_trsase/Diguanyl_cyclase"/>
</dbReference>
<dbReference type="Gene3D" id="3.20.20.450">
    <property type="entry name" value="EAL domain"/>
    <property type="match status" value="1"/>
</dbReference>
<feature type="transmembrane region" description="Helical" evidence="1">
    <location>
        <begin position="7"/>
        <end position="27"/>
    </location>
</feature>
<reference evidence="3" key="1">
    <citation type="submission" date="2019-11" db="EMBL/GenBank/DDBJ databases">
        <authorList>
            <person name="Feng L."/>
        </authorList>
    </citation>
    <scope>NUCLEOTIDE SEQUENCE</scope>
    <source>
        <strain evidence="3">CbolteaeLFYP116</strain>
    </source>
</reference>
<accession>A0A6N2XW63</accession>
<dbReference type="PROSITE" id="PS50883">
    <property type="entry name" value="EAL"/>
    <property type="match status" value="1"/>
</dbReference>
<dbReference type="PANTHER" id="PTHR33121">
    <property type="entry name" value="CYCLIC DI-GMP PHOSPHODIESTERASE PDEF"/>
    <property type="match status" value="1"/>
</dbReference>
<dbReference type="GeneID" id="23111260"/>
<dbReference type="SUPFAM" id="SSF55073">
    <property type="entry name" value="Nucleotide cyclase"/>
    <property type="match status" value="1"/>
</dbReference>
<dbReference type="RefSeq" id="WP_002573827.1">
    <property type="nucleotide sequence ID" value="NZ_BAABZS010000001.1"/>
</dbReference>
<dbReference type="AlphaFoldDB" id="A0A6N2XW63"/>
<dbReference type="Pfam" id="PF00990">
    <property type="entry name" value="GGDEF"/>
    <property type="match status" value="1"/>
</dbReference>
<dbReference type="Pfam" id="PF00563">
    <property type="entry name" value="EAL"/>
    <property type="match status" value="1"/>
</dbReference>
<keyword evidence="1" id="KW-0812">Transmembrane</keyword>
<dbReference type="CDD" id="cd01948">
    <property type="entry name" value="EAL"/>
    <property type="match status" value="1"/>
</dbReference>
<dbReference type="GO" id="GO:0071111">
    <property type="term" value="F:cyclic-guanylate-specific phosphodiesterase activity"/>
    <property type="evidence" value="ECO:0007669"/>
    <property type="project" value="InterPro"/>
</dbReference>
<dbReference type="SMART" id="SM00052">
    <property type="entry name" value="EAL"/>
    <property type="match status" value="1"/>
</dbReference>